<evidence type="ECO:0000313" key="4">
    <source>
        <dbReference type="EMBL" id="OAE22844.1"/>
    </source>
</evidence>
<accession>A0A176VPN3</accession>
<evidence type="ECO:0000313" key="5">
    <source>
        <dbReference type="Proteomes" id="UP000077202"/>
    </source>
</evidence>
<keyword evidence="5" id="KW-1185">Reference proteome</keyword>
<evidence type="ECO:0000313" key="6">
    <source>
        <dbReference type="Proteomes" id="UP001162541"/>
    </source>
</evidence>
<organism evidence="4 5">
    <name type="scientific">Marchantia polymorpha subsp. ruderalis</name>
    <dbReference type="NCBI Taxonomy" id="1480154"/>
    <lineage>
        <taxon>Eukaryota</taxon>
        <taxon>Viridiplantae</taxon>
        <taxon>Streptophyta</taxon>
        <taxon>Embryophyta</taxon>
        <taxon>Marchantiophyta</taxon>
        <taxon>Marchantiopsida</taxon>
        <taxon>Marchantiidae</taxon>
        <taxon>Marchantiales</taxon>
        <taxon>Marchantiaceae</taxon>
        <taxon>Marchantia</taxon>
    </lineage>
</organism>
<keyword evidence="2" id="KW-0812">Transmembrane</keyword>
<feature type="compositionally biased region" description="Low complexity" evidence="1">
    <location>
        <begin position="680"/>
        <end position="691"/>
    </location>
</feature>
<reference evidence="4 5" key="1">
    <citation type="submission" date="2016-03" db="EMBL/GenBank/DDBJ databases">
        <title>Mechanisms controlling the formation of the plant cell surface in tip-growing cells are functionally conserved among land plants.</title>
        <authorList>
            <person name="Honkanen S."/>
            <person name="Jones V.A."/>
            <person name="Morieri G."/>
            <person name="Champion C."/>
            <person name="Hetherington A.J."/>
            <person name="Kelly S."/>
            <person name="Saint-Marcoux D."/>
            <person name="Proust H."/>
            <person name="Prescott H."/>
            <person name="Dolan L."/>
        </authorList>
    </citation>
    <scope>NUCLEOTIDE SEQUENCE [LARGE SCALE GENOMIC DNA]</scope>
    <source>
        <strain evidence="5">cv. Tak-1 and cv. Tak-2</strain>
        <tissue evidence="4">Whole gametophyte</tissue>
    </source>
</reference>
<evidence type="ECO:0000256" key="2">
    <source>
        <dbReference type="SAM" id="Phobius"/>
    </source>
</evidence>
<feature type="region of interest" description="Disordered" evidence="1">
    <location>
        <begin position="669"/>
        <end position="723"/>
    </location>
</feature>
<dbReference type="Proteomes" id="UP000077202">
    <property type="component" value="Unassembled WGS sequence"/>
</dbReference>
<feature type="compositionally biased region" description="Low complexity" evidence="1">
    <location>
        <begin position="700"/>
        <end position="723"/>
    </location>
</feature>
<dbReference type="EMBL" id="LVLJ01003055">
    <property type="protein sequence ID" value="OAE22844.1"/>
    <property type="molecule type" value="Genomic_DNA"/>
</dbReference>
<dbReference type="AlphaFoldDB" id="A0A176VPN3"/>
<reference evidence="6" key="3">
    <citation type="journal article" date="2020" name="Curr. Biol.">
        <title>Chromatin organization in early land plants reveals an ancestral association between H3K27me3, transposons, and constitutive heterochromatin.</title>
        <authorList>
            <person name="Montgomery S.A."/>
            <person name="Tanizawa Y."/>
            <person name="Galik B."/>
            <person name="Wang N."/>
            <person name="Ito T."/>
            <person name="Mochizuki T."/>
            <person name="Akimcheva S."/>
            <person name="Bowman J.L."/>
            <person name="Cognat V."/>
            <person name="Marechal-Drouard L."/>
            <person name="Ekker H."/>
            <person name="Hong S.F."/>
            <person name="Kohchi T."/>
            <person name="Lin S.S."/>
            <person name="Liu L.D."/>
            <person name="Nakamura Y."/>
            <person name="Valeeva L.R."/>
            <person name="Shakirov E.V."/>
            <person name="Shippen D.E."/>
            <person name="Wei W.L."/>
            <person name="Yagura M."/>
            <person name="Yamaoka S."/>
            <person name="Yamato K.T."/>
            <person name="Liu C."/>
            <person name="Berger F."/>
        </authorList>
    </citation>
    <scope>NUCLEOTIDE SEQUENCE [LARGE SCALE GENOMIC DNA]</scope>
    <source>
        <strain evidence="6">Tak-1</strain>
    </source>
</reference>
<feature type="transmembrane region" description="Helical" evidence="2">
    <location>
        <begin position="7"/>
        <end position="28"/>
    </location>
</feature>
<dbReference type="Proteomes" id="UP001162541">
    <property type="component" value="Chromosome 6"/>
</dbReference>
<evidence type="ECO:0000256" key="1">
    <source>
        <dbReference type="SAM" id="MobiDB-lite"/>
    </source>
</evidence>
<dbReference type="EMBL" id="AP019871">
    <property type="protein sequence ID" value="BBN14142.1"/>
    <property type="molecule type" value="Genomic_DNA"/>
</dbReference>
<sequence length="723" mass="79632">MSSGERVWEVLVLFTLSCAAFLIMFIGVSNWSELNRPGQVSSPSGSLLELDWRAWEKLLLPEVNELHDGGVVSKPQSIGGFANQAGNHVDNPLPFRSGFVSEYRPLPVEDDGVLANVKSFFAGIGDSIRSWRQKTISPPAILHATEPLGRFPHSDMPSSSILMTKLTAIVGKAMEEYYANSVAVIKSKTCSGILEDETRTLVRLLKSNLMEKLCTDDNLSGKEETFCNFYGRHPKLATLMVFSKLEIDPVRVALMRTTTSEACASSNDNLVHNVHKMERLAFSLGLSLPQMGTLEASSGHEHHEHHHEHEHEHEHERKFMEHGIHKMIDFGETLDEKPSCKDCHLHGIRSLMKSIKAQLHSTCAEPSASMAETCAFVKEHRYLAKIYAVLKNRLWKIIFLSCRTSCQSLSNNVPHLFDDSETTVSQSHAPNLPGFGGPRFVRRSGVTEWLMTNPGEQVSHSNEFDRFMSTHRSGCHKHSNLARRMAFNRAQLRANALAASHFARDNGLGGNGQANLVVVADGLPKHSMLARRLGLTRAQVPADFLAASHRARDNGLEGNGQTNLVLVADGHPFGPREMIKFFGDVEQTIQKLGEDEDSRRNLIFDVLLSKPCNEHTCWQLLPSIFERSDFHGESMSDGDVAPEIAVEQIPSDEQLVTVPVEDSVVESASDFASDGTLGESTSPSVSVDTSVWKSAAEDASVSVSGESTSSFEDSSENGSHAAM</sequence>
<evidence type="ECO:0000313" key="3">
    <source>
        <dbReference type="EMBL" id="BBN14142.1"/>
    </source>
</evidence>
<keyword evidence="2" id="KW-0472">Membrane</keyword>
<protein>
    <submittedName>
        <fullName evidence="4">Uncharacterized protein</fullName>
    </submittedName>
</protein>
<proteinExistence type="predicted"/>
<reference evidence="3" key="2">
    <citation type="journal article" date="2019" name="Curr. Biol.">
        <title>Chromatin organization in early land plants reveals an ancestral association between H3K27me3, transposons, and constitutive heterochromatin.</title>
        <authorList>
            <person name="Montgomery S.A."/>
            <person name="Tanizawa Y."/>
            <person name="Galik B."/>
            <person name="Wang N."/>
            <person name="Ito T."/>
            <person name="Mochizuki T."/>
            <person name="Akimcheva S."/>
            <person name="Bowman J."/>
            <person name="Cognat V."/>
            <person name="Drouard L."/>
            <person name="Ekker H."/>
            <person name="Houng S."/>
            <person name="Kohchi T."/>
            <person name="Lin S."/>
            <person name="Liu L.D."/>
            <person name="Nakamura Y."/>
            <person name="Valeeva L.R."/>
            <person name="Shakirov E.V."/>
            <person name="Shippen D.E."/>
            <person name="Wei W."/>
            <person name="Yagura M."/>
            <person name="Yamaoka S."/>
            <person name="Yamato K.T."/>
            <person name="Liu C."/>
            <person name="Berger F."/>
        </authorList>
    </citation>
    <scope>NUCLEOTIDE SEQUENCE [LARGE SCALE GENOMIC DNA]</scope>
    <source>
        <strain evidence="3">Tak-1</strain>
    </source>
</reference>
<name>A0A176VPN3_MARPO</name>
<gene>
    <name evidence="4" type="ORF">AXG93_3903s1010</name>
    <name evidence="3" type="ORF">Mp_6g09210</name>
</gene>
<keyword evidence="2" id="KW-1133">Transmembrane helix</keyword>